<comment type="caution">
    <text evidence="2">The sequence shown here is derived from an EMBL/GenBank/DDBJ whole genome shotgun (WGS) entry which is preliminary data.</text>
</comment>
<keyword evidence="3" id="KW-1185">Reference proteome</keyword>
<name>A0AAU9PE80_9ASTR</name>
<dbReference type="Proteomes" id="UP001157418">
    <property type="component" value="Unassembled WGS sequence"/>
</dbReference>
<evidence type="ECO:0000256" key="1">
    <source>
        <dbReference type="SAM" id="MobiDB-lite"/>
    </source>
</evidence>
<feature type="region of interest" description="Disordered" evidence="1">
    <location>
        <begin position="88"/>
        <end position="110"/>
    </location>
</feature>
<gene>
    <name evidence="2" type="ORF">LVIROSA_LOCUS34065</name>
</gene>
<organism evidence="2 3">
    <name type="scientific">Lactuca virosa</name>
    <dbReference type="NCBI Taxonomy" id="75947"/>
    <lineage>
        <taxon>Eukaryota</taxon>
        <taxon>Viridiplantae</taxon>
        <taxon>Streptophyta</taxon>
        <taxon>Embryophyta</taxon>
        <taxon>Tracheophyta</taxon>
        <taxon>Spermatophyta</taxon>
        <taxon>Magnoliopsida</taxon>
        <taxon>eudicotyledons</taxon>
        <taxon>Gunneridae</taxon>
        <taxon>Pentapetalae</taxon>
        <taxon>asterids</taxon>
        <taxon>campanulids</taxon>
        <taxon>Asterales</taxon>
        <taxon>Asteraceae</taxon>
        <taxon>Cichorioideae</taxon>
        <taxon>Cichorieae</taxon>
        <taxon>Lactucinae</taxon>
        <taxon>Lactuca</taxon>
    </lineage>
</organism>
<protein>
    <submittedName>
        <fullName evidence="2">Uncharacterized protein</fullName>
    </submittedName>
</protein>
<evidence type="ECO:0000313" key="3">
    <source>
        <dbReference type="Proteomes" id="UP001157418"/>
    </source>
</evidence>
<dbReference type="AlphaFoldDB" id="A0AAU9PE80"/>
<accession>A0AAU9PE80</accession>
<feature type="compositionally biased region" description="Polar residues" evidence="1">
    <location>
        <begin position="99"/>
        <end position="110"/>
    </location>
</feature>
<proteinExistence type="predicted"/>
<sequence length="110" mass="12400">MFKLSTNGNMLSILASVKNERSISASVESENQRRRRKKTSKIKMLPWNSVDAPLVGVNNGWQTIASHASLQTTGFRFLNRFKMKTRLKGKSSEPKRASLSAQTTVLMNWS</sequence>
<reference evidence="2 3" key="1">
    <citation type="submission" date="2022-01" db="EMBL/GenBank/DDBJ databases">
        <authorList>
            <person name="Xiong W."/>
            <person name="Schranz E."/>
        </authorList>
    </citation>
    <scope>NUCLEOTIDE SEQUENCE [LARGE SCALE GENOMIC DNA]</scope>
</reference>
<dbReference type="EMBL" id="CAKMRJ010005634">
    <property type="protein sequence ID" value="CAH1448526.1"/>
    <property type="molecule type" value="Genomic_DNA"/>
</dbReference>
<evidence type="ECO:0000313" key="2">
    <source>
        <dbReference type="EMBL" id="CAH1448526.1"/>
    </source>
</evidence>